<dbReference type="SUPFAM" id="SSF56112">
    <property type="entry name" value="Protein kinase-like (PK-like)"/>
    <property type="match status" value="1"/>
</dbReference>
<dbReference type="PROSITE" id="PS00107">
    <property type="entry name" value="PROTEIN_KINASE_ATP"/>
    <property type="match status" value="1"/>
</dbReference>
<sequence>MDQKTSGKDTSQSPRSVTRKDARQVRSSIREVHTHLDGEALGSIGRYDLLREIGRGGFGIVYLANDSQLQRQVAIKVARPEVVSDETGVERFQREFQAAAALDHDGIVRVFDCGNEDGLHYYVMSYLDCQNLDQWFSKQPKPLDERLAAQLVLSIAQAIQFGHDVGIVHRDLKPQNVLVRPSAISSIGIAPVVLDFGLCGLVDSGEISTSLMAGTPCYMAPEQSLFGNSRVSNRSDIYSLGAILYQLLTGTPPHQPASIAEAVLMHHGTPIVPPRNHRPDLSSQLQAICLKCLRKDAARRYASGKLLVDDLQNYLSGKPISARNAGILEKADFAIRLGGWESRLGRTVIAMNATNAIWTFVSTLLMRVRLADNPNIVAGFSEMLWFLAIFAAPLHLMGLYLGWVMTKRTKHVGRLATGAVISAIWAIYLWGVLWFGSEQSYMTIYHGQSVAQLMVFLLIATGYTIQSISLAIGSWAAKSRLS</sequence>
<dbReference type="Gene3D" id="1.10.510.10">
    <property type="entry name" value="Transferase(Phosphotransferase) domain 1"/>
    <property type="match status" value="1"/>
</dbReference>
<dbReference type="PROSITE" id="PS00108">
    <property type="entry name" value="PROTEIN_KINASE_ST"/>
    <property type="match status" value="1"/>
</dbReference>
<keyword evidence="10" id="KW-1185">Reference proteome</keyword>
<dbReference type="InterPro" id="IPR008271">
    <property type="entry name" value="Ser/Thr_kinase_AS"/>
</dbReference>
<evidence type="ECO:0000256" key="3">
    <source>
        <dbReference type="ARBA" id="ARBA00022777"/>
    </source>
</evidence>
<dbReference type="OrthoDB" id="6111975at2"/>
<dbReference type="InterPro" id="IPR017441">
    <property type="entry name" value="Protein_kinase_ATP_BS"/>
</dbReference>
<dbReference type="InterPro" id="IPR011009">
    <property type="entry name" value="Kinase-like_dom_sf"/>
</dbReference>
<feature type="region of interest" description="Disordered" evidence="6">
    <location>
        <begin position="1"/>
        <end position="28"/>
    </location>
</feature>
<dbReference type="AlphaFoldDB" id="A0A517NRB0"/>
<feature type="domain" description="Protein kinase" evidence="8">
    <location>
        <begin position="47"/>
        <end position="315"/>
    </location>
</feature>
<dbReference type="PROSITE" id="PS50011">
    <property type="entry name" value="PROTEIN_KINASE_DOM"/>
    <property type="match status" value="1"/>
</dbReference>
<keyword evidence="1 9" id="KW-0808">Transferase</keyword>
<evidence type="ECO:0000256" key="1">
    <source>
        <dbReference type="ARBA" id="ARBA00022679"/>
    </source>
</evidence>
<evidence type="ECO:0000259" key="8">
    <source>
        <dbReference type="PROSITE" id="PS50011"/>
    </source>
</evidence>
<evidence type="ECO:0000256" key="2">
    <source>
        <dbReference type="ARBA" id="ARBA00022741"/>
    </source>
</evidence>
<dbReference type="SMART" id="SM00220">
    <property type="entry name" value="S_TKc"/>
    <property type="match status" value="1"/>
</dbReference>
<protein>
    <submittedName>
        <fullName evidence="9">Serine/threonine-protein kinase StkP</fullName>
        <ecNumber evidence="9">2.7.11.1</ecNumber>
    </submittedName>
</protein>
<dbReference type="Pfam" id="PF00069">
    <property type="entry name" value="Pkinase"/>
    <property type="match status" value="1"/>
</dbReference>
<feature type="transmembrane region" description="Helical" evidence="7">
    <location>
        <begin position="383"/>
        <end position="403"/>
    </location>
</feature>
<dbReference type="InterPro" id="IPR000719">
    <property type="entry name" value="Prot_kinase_dom"/>
</dbReference>
<dbReference type="RefSeq" id="WP_145417244.1">
    <property type="nucleotide sequence ID" value="NZ_CP036526.1"/>
</dbReference>
<evidence type="ECO:0000256" key="6">
    <source>
        <dbReference type="SAM" id="MobiDB-lite"/>
    </source>
</evidence>
<keyword evidence="3 9" id="KW-0418">Kinase</keyword>
<proteinExistence type="predicted"/>
<feature type="binding site" evidence="5">
    <location>
        <position position="76"/>
    </location>
    <ligand>
        <name>ATP</name>
        <dbReference type="ChEBI" id="CHEBI:30616"/>
    </ligand>
</feature>
<reference evidence="9 10" key="1">
    <citation type="submission" date="2019-02" db="EMBL/GenBank/DDBJ databases">
        <title>Deep-cultivation of Planctomycetes and their phenomic and genomic characterization uncovers novel biology.</title>
        <authorList>
            <person name="Wiegand S."/>
            <person name="Jogler M."/>
            <person name="Boedeker C."/>
            <person name="Pinto D."/>
            <person name="Vollmers J."/>
            <person name="Rivas-Marin E."/>
            <person name="Kohn T."/>
            <person name="Peeters S.H."/>
            <person name="Heuer A."/>
            <person name="Rast P."/>
            <person name="Oberbeckmann S."/>
            <person name="Bunk B."/>
            <person name="Jeske O."/>
            <person name="Meyerdierks A."/>
            <person name="Storesund J.E."/>
            <person name="Kallscheuer N."/>
            <person name="Luecker S."/>
            <person name="Lage O.M."/>
            <person name="Pohl T."/>
            <person name="Merkel B.J."/>
            <person name="Hornburger P."/>
            <person name="Mueller R.-W."/>
            <person name="Bruemmer F."/>
            <person name="Labrenz M."/>
            <person name="Spormann A.M."/>
            <person name="Op den Camp H."/>
            <person name="Overmann J."/>
            <person name="Amann R."/>
            <person name="Jetten M.S.M."/>
            <person name="Mascher T."/>
            <person name="Medema M.H."/>
            <person name="Devos D.P."/>
            <person name="Kaster A.-K."/>
            <person name="Ovreas L."/>
            <person name="Rohde M."/>
            <person name="Galperin M.Y."/>
            <person name="Jogler C."/>
        </authorList>
    </citation>
    <scope>NUCLEOTIDE SEQUENCE [LARGE SCALE GENOMIC DNA]</scope>
    <source>
        <strain evidence="9 10">K23_9</strain>
    </source>
</reference>
<evidence type="ECO:0000313" key="9">
    <source>
        <dbReference type="EMBL" id="QDT09670.1"/>
    </source>
</evidence>
<feature type="compositionally biased region" description="Basic and acidic residues" evidence="6">
    <location>
        <begin position="18"/>
        <end position="28"/>
    </location>
</feature>
<evidence type="ECO:0000313" key="10">
    <source>
        <dbReference type="Proteomes" id="UP000319817"/>
    </source>
</evidence>
<dbReference type="EC" id="2.7.11.1" evidence="9"/>
<keyword evidence="2 5" id="KW-0547">Nucleotide-binding</keyword>
<keyword evidence="7" id="KW-0812">Transmembrane</keyword>
<evidence type="ECO:0000256" key="4">
    <source>
        <dbReference type="ARBA" id="ARBA00022840"/>
    </source>
</evidence>
<evidence type="ECO:0000256" key="7">
    <source>
        <dbReference type="SAM" id="Phobius"/>
    </source>
</evidence>
<keyword evidence="4 5" id="KW-0067">ATP-binding</keyword>
<organism evidence="9 10">
    <name type="scientific">Stieleria marina</name>
    <dbReference type="NCBI Taxonomy" id="1930275"/>
    <lineage>
        <taxon>Bacteria</taxon>
        <taxon>Pseudomonadati</taxon>
        <taxon>Planctomycetota</taxon>
        <taxon>Planctomycetia</taxon>
        <taxon>Pirellulales</taxon>
        <taxon>Pirellulaceae</taxon>
        <taxon>Stieleria</taxon>
    </lineage>
</organism>
<dbReference type="PANTHER" id="PTHR43289">
    <property type="entry name" value="MITOGEN-ACTIVATED PROTEIN KINASE KINASE KINASE 20-RELATED"/>
    <property type="match status" value="1"/>
</dbReference>
<dbReference type="GO" id="GO:0004674">
    <property type="term" value="F:protein serine/threonine kinase activity"/>
    <property type="evidence" value="ECO:0007669"/>
    <property type="project" value="UniProtKB-EC"/>
</dbReference>
<dbReference type="CDD" id="cd14014">
    <property type="entry name" value="STKc_PknB_like"/>
    <property type="match status" value="1"/>
</dbReference>
<keyword evidence="7" id="KW-1133">Transmembrane helix</keyword>
<dbReference type="GO" id="GO:0005524">
    <property type="term" value="F:ATP binding"/>
    <property type="evidence" value="ECO:0007669"/>
    <property type="project" value="UniProtKB-UniRule"/>
</dbReference>
<accession>A0A517NRB0</accession>
<dbReference type="EMBL" id="CP036526">
    <property type="protein sequence ID" value="QDT09670.1"/>
    <property type="molecule type" value="Genomic_DNA"/>
</dbReference>
<dbReference type="PANTHER" id="PTHR43289:SF34">
    <property type="entry name" value="SERINE_THREONINE-PROTEIN KINASE YBDM-RELATED"/>
    <property type="match status" value="1"/>
</dbReference>
<feature type="transmembrane region" description="Helical" evidence="7">
    <location>
        <begin position="455"/>
        <end position="477"/>
    </location>
</feature>
<feature type="transmembrane region" description="Helical" evidence="7">
    <location>
        <begin position="415"/>
        <end position="435"/>
    </location>
</feature>
<keyword evidence="7" id="KW-0472">Membrane</keyword>
<name>A0A517NRB0_9BACT</name>
<evidence type="ECO:0000256" key="5">
    <source>
        <dbReference type="PROSITE-ProRule" id="PRU10141"/>
    </source>
</evidence>
<dbReference type="Gene3D" id="3.30.200.20">
    <property type="entry name" value="Phosphorylase Kinase, domain 1"/>
    <property type="match status" value="1"/>
</dbReference>
<gene>
    <name evidence="9" type="primary">stkP_1</name>
    <name evidence="9" type="ORF">K239x_16180</name>
</gene>
<dbReference type="Proteomes" id="UP000319817">
    <property type="component" value="Chromosome"/>
</dbReference>